<evidence type="ECO:0000313" key="1">
    <source>
        <dbReference type="EMBL" id="MDO5968688.1"/>
    </source>
</evidence>
<organism evidence="1 2">
    <name type="scientific">Flavivirga aquimarina</name>
    <dbReference type="NCBI Taxonomy" id="2027862"/>
    <lineage>
        <taxon>Bacteria</taxon>
        <taxon>Pseudomonadati</taxon>
        <taxon>Bacteroidota</taxon>
        <taxon>Flavobacteriia</taxon>
        <taxon>Flavobacteriales</taxon>
        <taxon>Flavobacteriaceae</taxon>
        <taxon>Flavivirga</taxon>
    </lineage>
</organism>
<protein>
    <submittedName>
        <fullName evidence="1">Uncharacterized protein</fullName>
    </submittedName>
</protein>
<proteinExistence type="predicted"/>
<dbReference type="RefSeq" id="WP_303276365.1">
    <property type="nucleotide sequence ID" value="NZ_JAUOEK010000045.1"/>
</dbReference>
<dbReference type="Proteomes" id="UP001176883">
    <property type="component" value="Unassembled WGS sequence"/>
</dbReference>
<comment type="caution">
    <text evidence="1">The sequence shown here is derived from an EMBL/GenBank/DDBJ whole genome shotgun (WGS) entry which is preliminary data.</text>
</comment>
<reference evidence="1" key="1">
    <citation type="submission" date="2023-07" db="EMBL/GenBank/DDBJ databases">
        <title>Two novel species in the genus Flavivirga.</title>
        <authorList>
            <person name="Kwon K."/>
        </authorList>
    </citation>
    <scope>NUCLEOTIDE SEQUENCE</scope>
    <source>
        <strain evidence="1">KCTC 52353</strain>
    </source>
</reference>
<accession>A0ABT8W6E5</accession>
<dbReference type="PROSITE" id="PS51257">
    <property type="entry name" value="PROKAR_LIPOPROTEIN"/>
    <property type="match status" value="1"/>
</dbReference>
<name>A0ABT8W6E5_9FLAO</name>
<dbReference type="EMBL" id="JAUOEK010000045">
    <property type="protein sequence ID" value="MDO5968688.1"/>
    <property type="molecule type" value="Genomic_DNA"/>
</dbReference>
<sequence length="163" mass="18953">MKKGAYILLIVLGFSCKRESNKAPLFEAADIDYETVIESNTLELSEINSYETLSIEKLKEYFDLVKLKNQHTKFNEDITLQLKNYTSENLIDFKLSERGEIENVRQIGEIQKISDSLSRIQLEFNITFDNTRFKDFVFAYITSKTVLIDGGKLKSNKVRFSRE</sequence>
<keyword evidence="2" id="KW-1185">Reference proteome</keyword>
<evidence type="ECO:0000313" key="2">
    <source>
        <dbReference type="Proteomes" id="UP001176883"/>
    </source>
</evidence>
<gene>
    <name evidence="1" type="ORF">Q4Q35_02605</name>
</gene>